<evidence type="ECO:0000313" key="1">
    <source>
        <dbReference type="EMBL" id="AVF34291.1"/>
    </source>
</evidence>
<sequence length="64" mass="6996">MLDGLRNSAGVSTLDEAAAKCLEGAKIRNKKFMVLNSKHESDYVWAGSGNMKLWIPLTATKLSK</sequence>
<accession>A0A2L1UMZ1</accession>
<gene>
    <name evidence="1" type="ORF">BV494_04810</name>
</gene>
<reference evidence="2" key="1">
    <citation type="submission" date="2017-01" db="EMBL/GenBank/DDBJ databases">
        <title>Genome sequence of Rouxiella sp. ERMR1:05.</title>
        <authorList>
            <person name="Kumar R."/>
            <person name="Singh D."/>
            <person name="Kumar S."/>
        </authorList>
    </citation>
    <scope>NUCLEOTIDE SEQUENCE [LARGE SCALE GENOMIC DNA]</scope>
    <source>
        <strain evidence="2">ERMR1:05</strain>
    </source>
</reference>
<protein>
    <submittedName>
        <fullName evidence="1">Uncharacterized protein</fullName>
    </submittedName>
</protein>
<dbReference type="EMBL" id="CP019062">
    <property type="protein sequence ID" value="AVF34291.1"/>
    <property type="molecule type" value="Genomic_DNA"/>
</dbReference>
<organism evidence="1 2">
    <name type="scientific">Rahnella sikkimica</name>
    <dbReference type="NCBI Taxonomy" id="1805933"/>
    <lineage>
        <taxon>Bacteria</taxon>
        <taxon>Pseudomonadati</taxon>
        <taxon>Pseudomonadota</taxon>
        <taxon>Gammaproteobacteria</taxon>
        <taxon>Enterobacterales</taxon>
        <taxon>Yersiniaceae</taxon>
        <taxon>Rahnella</taxon>
    </lineage>
</organism>
<dbReference type="Proteomes" id="UP000239197">
    <property type="component" value="Chromosome"/>
</dbReference>
<dbReference type="AlphaFoldDB" id="A0A2L1UMZ1"/>
<evidence type="ECO:0000313" key="2">
    <source>
        <dbReference type="Proteomes" id="UP000239197"/>
    </source>
</evidence>
<proteinExistence type="predicted"/>
<dbReference type="KEGG" id="rox:BV494_04810"/>
<name>A0A2L1UMZ1_9GAMM</name>
<keyword evidence="2" id="KW-1185">Reference proteome</keyword>